<dbReference type="EC" id="3.1.3.11" evidence="4"/>
<organism evidence="5 6">
    <name type="scientific">Anaerotignum faecicola</name>
    <dbReference type="NCBI Taxonomy" id="2358141"/>
    <lineage>
        <taxon>Bacteria</taxon>
        <taxon>Bacillati</taxon>
        <taxon>Bacillota</taxon>
        <taxon>Clostridia</taxon>
        <taxon>Lachnospirales</taxon>
        <taxon>Anaerotignaceae</taxon>
        <taxon>Anaerotignum</taxon>
    </lineage>
</organism>
<dbReference type="InterPro" id="IPR029052">
    <property type="entry name" value="Metallo-depent_PP-like"/>
</dbReference>
<evidence type="ECO:0000256" key="3">
    <source>
        <dbReference type="ARBA" id="ARBA00023277"/>
    </source>
</evidence>
<evidence type="ECO:0000313" key="6">
    <source>
        <dbReference type="Proteomes" id="UP000287361"/>
    </source>
</evidence>
<dbReference type="OrthoDB" id="9779903at2"/>
<dbReference type="Gene3D" id="3.60.21.10">
    <property type="match status" value="1"/>
</dbReference>
<dbReference type="Pfam" id="PF06874">
    <property type="entry name" value="FBPase_2"/>
    <property type="match status" value="1"/>
</dbReference>
<comment type="caution">
    <text evidence="5">The sequence shown here is derived from an EMBL/GenBank/DDBJ whole genome shotgun (WGS) entry which is preliminary data.</text>
</comment>
<comment type="cofactor">
    <cofactor evidence="4">
        <name>Mn(2+)</name>
        <dbReference type="ChEBI" id="CHEBI:29035"/>
    </cofactor>
</comment>
<dbReference type="GO" id="GO:0042132">
    <property type="term" value="F:fructose 1,6-bisphosphate 1-phosphatase activity"/>
    <property type="evidence" value="ECO:0007669"/>
    <property type="project" value="UniProtKB-UniRule"/>
</dbReference>
<dbReference type="PIRSF" id="PIRSF000906">
    <property type="entry name" value="FBPtase_Bacill"/>
    <property type="match status" value="1"/>
</dbReference>
<evidence type="ECO:0000256" key="1">
    <source>
        <dbReference type="ARBA" id="ARBA00022801"/>
    </source>
</evidence>
<comment type="similarity">
    <text evidence="4">Belongs to the FBPase class 3 family.</text>
</comment>
<keyword evidence="2 4" id="KW-0464">Manganese</keyword>
<evidence type="ECO:0000256" key="2">
    <source>
        <dbReference type="ARBA" id="ARBA00023211"/>
    </source>
</evidence>
<dbReference type="SUPFAM" id="SSF56300">
    <property type="entry name" value="Metallo-dependent phosphatases"/>
    <property type="match status" value="2"/>
</dbReference>
<dbReference type="AlphaFoldDB" id="A0A401LAM4"/>
<dbReference type="UniPathway" id="UPA00138"/>
<sequence length="658" mass="75403">MYSGSGSFPAEEMKYLKLLSNQYKNINSAATEIINLKAILNLPKGTEHFVSDIHGEADSFSHVLRNASGVIKNQISAIFGESLRSSEKKSLATLIYYPEQKLEKMAEAEEEMAEWYKITLHRLVKICKVVSSKYTRSKVRKALPKEFAYIIEELLHENSASVDKDMYYTEIIHTIIDLGQADRFIVAMCNLIQRLAIDQLHVIGDIYDRGPHAARIMDILAHYHSVDIQWGNHDIAWMGAAAGCQALICNVLRIQTRYANLDTIEEDYGINLLPLATFAMDKYAGDPCEQFKPKGDEVLSDKDFNMIAKMHKAISIMQWKMEGQIIKRRPEFRMENRLLLDKIDFEKGTVLVDGVEYPMNDMNFPTIDPKDPYKLTEEEQEVMDKVKSSFVNSEKLQQHVRVLYHKGSMYTIFNSNLLFHGGIPMNADGTLKEVTFRGKKYIGMEYLDAVERTMREGYFNKAHTEAKRECMDYIWYMWCGEDSPLFGKKKMTTFERYFIDDKTTHKEEKNPYYTLRNEESVCEHVLEAFGLDPKSSHIVNGHVPVKVVKGESPIKANGRLFVIDGGFSKAYQKETGIAGYTLIYNSHGMVLVSHEPFVSTDRAIAEEKDILSSTVALQYTQDRIRVKDTDIGKKLQESIAELEKLLYAYQNGIIKEQQ</sequence>
<dbReference type="EMBL" id="BHVZ01000001">
    <property type="protein sequence ID" value="GCB28569.1"/>
    <property type="molecule type" value="Genomic_DNA"/>
</dbReference>
<evidence type="ECO:0000313" key="5">
    <source>
        <dbReference type="EMBL" id="GCB28569.1"/>
    </source>
</evidence>
<keyword evidence="6" id="KW-1185">Reference proteome</keyword>
<gene>
    <name evidence="4 5" type="primary">fbp</name>
    <name evidence="5" type="ORF">KGMB03357_02300</name>
</gene>
<reference evidence="5 6" key="1">
    <citation type="submission" date="2018-10" db="EMBL/GenBank/DDBJ databases">
        <title>Draft Genome Sequence of Anaerotignum sp. KCTC 15736.</title>
        <authorList>
            <person name="Choi S.H."/>
            <person name="Kim J.S."/>
            <person name="Kang S.W."/>
            <person name="Lee J.S."/>
            <person name="Park S.H."/>
        </authorList>
    </citation>
    <scope>NUCLEOTIDE SEQUENCE [LARGE SCALE GENOMIC DNA]</scope>
    <source>
        <strain evidence="5 6">KCTC 15736</strain>
    </source>
</reference>
<accession>A0A401LAM4</accession>
<keyword evidence="3 4" id="KW-0119">Carbohydrate metabolism</keyword>
<comment type="catalytic activity">
    <reaction evidence="4">
        <text>beta-D-fructose 1,6-bisphosphate + H2O = beta-D-fructose 6-phosphate + phosphate</text>
        <dbReference type="Rhea" id="RHEA:11064"/>
        <dbReference type="ChEBI" id="CHEBI:15377"/>
        <dbReference type="ChEBI" id="CHEBI:32966"/>
        <dbReference type="ChEBI" id="CHEBI:43474"/>
        <dbReference type="ChEBI" id="CHEBI:57634"/>
        <dbReference type="EC" id="3.1.3.11"/>
    </reaction>
</comment>
<dbReference type="HAMAP" id="MF_01854">
    <property type="entry name" value="FBPase_class3"/>
    <property type="match status" value="1"/>
</dbReference>
<dbReference type="Proteomes" id="UP000287361">
    <property type="component" value="Unassembled WGS sequence"/>
</dbReference>
<proteinExistence type="inferred from homology"/>
<dbReference type="InterPro" id="IPR009164">
    <property type="entry name" value="FBPtase_class3"/>
</dbReference>
<comment type="pathway">
    <text evidence="4">Carbohydrate biosynthesis; gluconeogenesis.</text>
</comment>
<keyword evidence="1 4" id="KW-0378">Hydrolase</keyword>
<protein>
    <recommendedName>
        <fullName evidence="4">Fructose-1,6-bisphosphatase class 3</fullName>
        <shortName evidence="4">FBPase class 3</shortName>
        <ecNumber evidence="4">3.1.3.11</ecNumber>
    </recommendedName>
    <alternativeName>
        <fullName evidence="4">D-fructose-1,6-bisphosphate 1-phosphohydrolase class 3</fullName>
    </alternativeName>
</protein>
<evidence type="ECO:0000256" key="4">
    <source>
        <dbReference type="HAMAP-Rule" id="MF_01854"/>
    </source>
</evidence>
<dbReference type="GO" id="GO:0006094">
    <property type="term" value="P:gluconeogenesis"/>
    <property type="evidence" value="ECO:0007669"/>
    <property type="project" value="UniProtKB-UniRule"/>
</dbReference>
<name>A0A401LAM4_9FIRM</name>